<dbReference type="GO" id="GO:0008188">
    <property type="term" value="F:neuropeptide receptor activity"/>
    <property type="evidence" value="ECO:0007669"/>
    <property type="project" value="TreeGrafter"/>
</dbReference>
<evidence type="ECO:0000256" key="5">
    <source>
        <dbReference type="ARBA" id="ARBA00023136"/>
    </source>
</evidence>
<dbReference type="OrthoDB" id="10037617at2759"/>
<evidence type="ECO:0000256" key="2">
    <source>
        <dbReference type="ARBA" id="ARBA00022692"/>
    </source>
</evidence>
<keyword evidence="5 8" id="KW-0472">Membrane</keyword>
<organism evidence="9 10">
    <name type="scientific">Hermetia illucens</name>
    <name type="common">Black soldier fly</name>
    <dbReference type="NCBI Taxonomy" id="343691"/>
    <lineage>
        <taxon>Eukaryota</taxon>
        <taxon>Metazoa</taxon>
        <taxon>Ecdysozoa</taxon>
        <taxon>Arthropoda</taxon>
        <taxon>Hexapoda</taxon>
        <taxon>Insecta</taxon>
        <taxon>Pterygota</taxon>
        <taxon>Neoptera</taxon>
        <taxon>Endopterygota</taxon>
        <taxon>Diptera</taxon>
        <taxon>Brachycera</taxon>
        <taxon>Stratiomyomorpha</taxon>
        <taxon>Stratiomyidae</taxon>
        <taxon>Hermetiinae</taxon>
        <taxon>Hermetia</taxon>
    </lineage>
</organism>
<feature type="transmembrane region" description="Helical" evidence="8">
    <location>
        <begin position="34"/>
        <end position="58"/>
    </location>
</feature>
<evidence type="ECO:0000256" key="6">
    <source>
        <dbReference type="ARBA" id="ARBA00023170"/>
    </source>
</evidence>
<evidence type="ECO:0000256" key="1">
    <source>
        <dbReference type="ARBA" id="ARBA00004141"/>
    </source>
</evidence>
<dbReference type="EMBL" id="LR899013">
    <property type="protein sequence ID" value="CAD7090931.1"/>
    <property type="molecule type" value="Genomic_DNA"/>
</dbReference>
<keyword evidence="4" id="KW-0297">G-protein coupled receptor</keyword>
<dbReference type="InterPro" id="IPR000276">
    <property type="entry name" value="GPCR_Rhodpsn"/>
</dbReference>
<keyword evidence="10" id="KW-1185">Reference proteome</keyword>
<evidence type="ECO:0000256" key="3">
    <source>
        <dbReference type="ARBA" id="ARBA00022989"/>
    </source>
</evidence>
<evidence type="ECO:0000313" key="10">
    <source>
        <dbReference type="Proteomes" id="UP000594454"/>
    </source>
</evidence>
<dbReference type="PANTHER" id="PTHR24238:SF75">
    <property type="entry name" value="CHOLECYSTOKININ-LIKE RECEPTOR AT 17D1-RELATED"/>
    <property type="match status" value="1"/>
</dbReference>
<dbReference type="GO" id="GO:0005886">
    <property type="term" value="C:plasma membrane"/>
    <property type="evidence" value="ECO:0007669"/>
    <property type="project" value="TreeGrafter"/>
</dbReference>
<keyword evidence="2 8" id="KW-0812">Transmembrane</keyword>
<keyword evidence="3 8" id="KW-1133">Transmembrane helix</keyword>
<gene>
    <name evidence="9" type="ORF">HERILL_LOCUS13385</name>
</gene>
<dbReference type="Gene3D" id="1.20.1070.10">
    <property type="entry name" value="Rhodopsin 7-helix transmembrane proteins"/>
    <property type="match status" value="1"/>
</dbReference>
<evidence type="ECO:0000256" key="7">
    <source>
        <dbReference type="ARBA" id="ARBA00023224"/>
    </source>
</evidence>
<dbReference type="PANTHER" id="PTHR24238">
    <property type="entry name" value="G-PROTEIN COUPLED RECEPTOR"/>
    <property type="match status" value="1"/>
</dbReference>
<dbReference type="Pfam" id="PF00001">
    <property type="entry name" value="7tm_1"/>
    <property type="match status" value="1"/>
</dbReference>
<accession>A0A7R8V125</accession>
<keyword evidence="7" id="KW-0807">Transducer</keyword>
<dbReference type="AlphaFoldDB" id="A0A7R8V125"/>
<protein>
    <submittedName>
        <fullName evidence="9">Uncharacterized protein</fullName>
    </submittedName>
</protein>
<evidence type="ECO:0000256" key="4">
    <source>
        <dbReference type="ARBA" id="ARBA00023040"/>
    </source>
</evidence>
<evidence type="ECO:0000256" key="8">
    <source>
        <dbReference type="SAM" id="Phobius"/>
    </source>
</evidence>
<dbReference type="InParanoid" id="A0A7R8V125"/>
<dbReference type="SUPFAM" id="SSF81321">
    <property type="entry name" value="Family A G protein-coupled receptor-like"/>
    <property type="match status" value="1"/>
</dbReference>
<comment type="subcellular location">
    <subcellularLocation>
        <location evidence="1">Membrane</location>
        <topology evidence="1">Multi-pass membrane protein</topology>
    </subcellularLocation>
</comment>
<proteinExistence type="predicted"/>
<name>A0A7R8V125_HERIL</name>
<dbReference type="Proteomes" id="UP000594454">
    <property type="component" value="Chromosome 5"/>
</dbReference>
<evidence type="ECO:0000313" key="9">
    <source>
        <dbReference type="EMBL" id="CAD7090931.1"/>
    </source>
</evidence>
<sequence>MLPIAALSTLIPTSTGHRKCREEWPDEAIYYERAYNLFLDLILLVFPLVVLCATYFLITKTLWHGIRAENFTKESTAFNNSIATTGECSEDKTSTNNGNYGE</sequence>
<reference evidence="9 10" key="1">
    <citation type="submission" date="2020-11" db="EMBL/GenBank/DDBJ databases">
        <authorList>
            <person name="Wallbank WR R."/>
            <person name="Pardo Diaz C."/>
            <person name="Kozak K."/>
            <person name="Martin S."/>
            <person name="Jiggins C."/>
            <person name="Moest M."/>
            <person name="Warren A I."/>
            <person name="Generalovic N T."/>
            <person name="Byers J.R.P. K."/>
            <person name="Montejo-Kovacevich G."/>
            <person name="Yen C E."/>
        </authorList>
    </citation>
    <scope>NUCLEOTIDE SEQUENCE [LARGE SCALE GENOMIC DNA]</scope>
</reference>
<keyword evidence="6" id="KW-0675">Receptor</keyword>